<dbReference type="Pfam" id="PF10088">
    <property type="entry name" value="DUF2326"/>
    <property type="match status" value="1"/>
</dbReference>
<reference evidence="3 4" key="1">
    <citation type="submission" date="2016-04" db="EMBL/GenBank/DDBJ databases">
        <title>Genome sequence of Methanobrevibacter filiformis DSM 11501.</title>
        <authorList>
            <person name="Poehlein A."/>
            <person name="Seedorf H."/>
            <person name="Daniel R."/>
        </authorList>
    </citation>
    <scope>NUCLEOTIDE SEQUENCE [LARGE SCALE GENOMIC DNA]</scope>
    <source>
        <strain evidence="3 4">DSM 11501</strain>
    </source>
</reference>
<dbReference type="Gene3D" id="3.40.50.300">
    <property type="entry name" value="P-loop containing nucleotide triphosphate hydrolases"/>
    <property type="match status" value="1"/>
</dbReference>
<comment type="caution">
    <text evidence="3">The sequence shown here is derived from an EMBL/GenBank/DDBJ whole genome shotgun (WGS) entry which is preliminary data.</text>
</comment>
<dbReference type="SUPFAM" id="SSF52540">
    <property type="entry name" value="P-loop containing nucleoside triphosphate hydrolases"/>
    <property type="match status" value="1"/>
</dbReference>
<dbReference type="OrthoDB" id="111258at2157"/>
<dbReference type="STRING" id="55758.MBFIL_14230"/>
<evidence type="ECO:0000313" key="4">
    <source>
        <dbReference type="Proteomes" id="UP000077066"/>
    </source>
</evidence>
<dbReference type="PATRIC" id="fig|55758.3.peg.1608"/>
<evidence type="ECO:0000259" key="2">
    <source>
        <dbReference type="Pfam" id="PF10088"/>
    </source>
</evidence>
<feature type="domain" description="DUF2326" evidence="2">
    <location>
        <begin position="440"/>
        <end position="572"/>
    </location>
</feature>
<feature type="coiled-coil region" evidence="1">
    <location>
        <begin position="321"/>
        <end position="355"/>
    </location>
</feature>
<protein>
    <recommendedName>
        <fullName evidence="2">DUF2326 domain-containing protein</fullName>
    </recommendedName>
</protein>
<gene>
    <name evidence="3" type="ORF">MBFIL_14230</name>
</gene>
<name>A0A166C643_9EURY</name>
<dbReference type="InterPro" id="IPR018760">
    <property type="entry name" value="DUF2326"/>
</dbReference>
<evidence type="ECO:0000256" key="1">
    <source>
        <dbReference type="SAM" id="Coils"/>
    </source>
</evidence>
<feature type="coiled-coil region" evidence="1">
    <location>
        <begin position="218"/>
        <end position="289"/>
    </location>
</feature>
<accession>A0A166C643</accession>
<dbReference type="RefSeq" id="WP_066973099.1">
    <property type="nucleotide sequence ID" value="NZ_LWMT01000246.1"/>
</dbReference>
<evidence type="ECO:0000313" key="3">
    <source>
        <dbReference type="EMBL" id="KZX11547.1"/>
    </source>
</evidence>
<dbReference type="AlphaFoldDB" id="A0A166C643"/>
<proteinExistence type="predicted"/>
<dbReference type="EMBL" id="LWMT01000246">
    <property type="protein sequence ID" value="KZX11547.1"/>
    <property type="molecule type" value="Genomic_DNA"/>
</dbReference>
<dbReference type="Proteomes" id="UP000077066">
    <property type="component" value="Unassembled WGS sequence"/>
</dbReference>
<sequence length="572" mass="67094">MIHKIYADNKQFKEVTFKKGLNIILGVKENKSNINDTRNGVGKTTLIQIIHFCLGSKLDKNSYLKKINKIKNWTFSIEIDIFGEKIRASRSIANSNIILIKGNIDNFPLSPKKDENNVFYSLNDWKILLELGLFNFKDDNKFTPTFGSLINYFIRKKPEAYINPFKHSDSQLEWDKQVNSSFLIGLNWECAKHAQLIRKNKTDVDRELRNIKETFPSKGEMEAEKLNLEENYKDKEKLLSEYKVHNEYKEVQKSANSLSKEFNSLTNENMILRRKLDSYQDAIKNESQASMNNLDDLYEKIGLFFKEDSKKDLRTARKFHNKVIENRKNFLTVEIRELTDRINKNEQKLGDLDTKRSELLKILDTHKALDDFKILQDQLLKMKSSIDEVDKNIKKYNDIDDEKTKIKESKLLLSEKIRREYEVNRPFWEKSLKIFSKNSLELYKEPGSLIINTSDKGYSFDIDFPKSDSRGISKMKIFCYDWMLVESNLSKFNMDFLIHDSEIFDGVDSRQIALALELSKRKSEQLNTQYICTLNSDTIPNDYLSDDFNLKDYIALELIDNNSFGKLLGFEF</sequence>
<organism evidence="3 4">
    <name type="scientific">Methanobrevibacter filiformis</name>
    <dbReference type="NCBI Taxonomy" id="55758"/>
    <lineage>
        <taxon>Archaea</taxon>
        <taxon>Methanobacteriati</taxon>
        <taxon>Methanobacteriota</taxon>
        <taxon>Methanomada group</taxon>
        <taxon>Methanobacteria</taxon>
        <taxon>Methanobacteriales</taxon>
        <taxon>Methanobacteriaceae</taxon>
        <taxon>Methanobrevibacter</taxon>
    </lineage>
</organism>
<dbReference type="InterPro" id="IPR027417">
    <property type="entry name" value="P-loop_NTPase"/>
</dbReference>
<keyword evidence="1" id="KW-0175">Coiled coil</keyword>
<keyword evidence="4" id="KW-1185">Reference proteome</keyword>